<dbReference type="Gene3D" id="2.60.120.10">
    <property type="entry name" value="Jelly Rolls"/>
    <property type="match status" value="1"/>
</dbReference>
<gene>
    <name evidence="2" type="ORF">SAMN04488514_107193</name>
</gene>
<dbReference type="AlphaFoldDB" id="A0A1G9SB12"/>
<protein>
    <submittedName>
        <fullName evidence="2">cAMP-binding domain of CRP or a regulatory subunit of cAMP-dependent protein kinases</fullName>
    </submittedName>
</protein>
<dbReference type="Proteomes" id="UP000199440">
    <property type="component" value="Unassembled WGS sequence"/>
</dbReference>
<dbReference type="PROSITE" id="PS50042">
    <property type="entry name" value="CNMP_BINDING_3"/>
    <property type="match status" value="1"/>
</dbReference>
<feature type="domain" description="Cyclic nucleotide-binding" evidence="1">
    <location>
        <begin position="43"/>
        <end position="160"/>
    </location>
</feature>
<dbReference type="SUPFAM" id="SSF51206">
    <property type="entry name" value="cAMP-binding domain-like"/>
    <property type="match status" value="1"/>
</dbReference>
<keyword evidence="2" id="KW-0418">Kinase</keyword>
<dbReference type="STRING" id="192904.SAMN04488514_107193"/>
<dbReference type="InterPro" id="IPR018490">
    <property type="entry name" value="cNMP-bd_dom_sf"/>
</dbReference>
<evidence type="ECO:0000259" key="1">
    <source>
        <dbReference type="PROSITE" id="PS50042"/>
    </source>
</evidence>
<accession>A0A1G9SB12</accession>
<name>A0A1G9SB12_9FLAO</name>
<keyword evidence="2" id="KW-0808">Transferase</keyword>
<dbReference type="InterPro" id="IPR014710">
    <property type="entry name" value="RmlC-like_jellyroll"/>
</dbReference>
<evidence type="ECO:0000313" key="3">
    <source>
        <dbReference type="Proteomes" id="UP000199440"/>
    </source>
</evidence>
<proteinExistence type="predicted"/>
<dbReference type="InterPro" id="IPR000595">
    <property type="entry name" value="cNMP-bd_dom"/>
</dbReference>
<dbReference type="OrthoDB" id="1092431at2"/>
<dbReference type="GO" id="GO:0016301">
    <property type="term" value="F:kinase activity"/>
    <property type="evidence" value="ECO:0007669"/>
    <property type="project" value="UniProtKB-KW"/>
</dbReference>
<sequence length="218" mass="25735">MTFVKGISVIEKNSRFLLTCFSIFFVLKVKEKLIKHLTQTITLTNEEAVIVGNSFKERHLEKKEVLLFAGEISSHMQFIAEGCLRAYYMDEEAKEHIVQFGIEGWWVNDLYSYLTKTPAKQFVQALEKSTVLQINHDTLNILYKEVPAIERFFRLKFEKAYVAFQERTLDVMSKTAEERYLEFRTKYRDIEQRVPQYMVASYLGITPEFLSALRKKMR</sequence>
<evidence type="ECO:0000313" key="2">
    <source>
        <dbReference type="EMBL" id="SDM32517.1"/>
    </source>
</evidence>
<dbReference type="EMBL" id="FNGV01000007">
    <property type="protein sequence ID" value="SDM32517.1"/>
    <property type="molecule type" value="Genomic_DNA"/>
</dbReference>
<dbReference type="RefSeq" id="WP_089891045.1">
    <property type="nucleotide sequence ID" value="NZ_FNGV01000007.1"/>
</dbReference>
<reference evidence="2 3" key="1">
    <citation type="submission" date="2016-10" db="EMBL/GenBank/DDBJ databases">
        <authorList>
            <person name="de Groot N.N."/>
        </authorList>
    </citation>
    <scope>NUCLEOTIDE SEQUENCE [LARGE SCALE GENOMIC DNA]</scope>
    <source>
        <strain evidence="2 3">DSM 19886</strain>
    </source>
</reference>
<dbReference type="Pfam" id="PF00027">
    <property type="entry name" value="cNMP_binding"/>
    <property type="match status" value="1"/>
</dbReference>
<keyword evidence="3" id="KW-1185">Reference proteome</keyword>
<dbReference type="CDD" id="cd00038">
    <property type="entry name" value="CAP_ED"/>
    <property type="match status" value="1"/>
</dbReference>
<organism evidence="2 3">
    <name type="scientific">Kriegella aquimaris</name>
    <dbReference type="NCBI Taxonomy" id="192904"/>
    <lineage>
        <taxon>Bacteria</taxon>
        <taxon>Pseudomonadati</taxon>
        <taxon>Bacteroidota</taxon>
        <taxon>Flavobacteriia</taxon>
        <taxon>Flavobacteriales</taxon>
        <taxon>Flavobacteriaceae</taxon>
        <taxon>Kriegella</taxon>
    </lineage>
</organism>